<name>B5EW12_ALIFM</name>
<geneLocation type="plasmid" evidence="1 2">
    <name>pMJ100</name>
</geneLocation>
<reference evidence="2" key="1">
    <citation type="submission" date="2008-08" db="EMBL/GenBank/DDBJ databases">
        <title>Complete sequence of Vibrio fischeri strain MJ11.</title>
        <authorList>
            <person name="Mandel M.J."/>
            <person name="Stabb E.V."/>
            <person name="Ruby E.G."/>
            <person name="Ferriera S."/>
            <person name="Johnson J."/>
            <person name="Kravitz S."/>
            <person name="Beeson K."/>
            <person name="Sutton G."/>
            <person name="Rogers Y.-H."/>
            <person name="Friedman R."/>
            <person name="Frazier M."/>
            <person name="Venter J.C."/>
        </authorList>
    </citation>
    <scope>NUCLEOTIDE SEQUENCE [LARGE SCALE GENOMIC DNA]</scope>
    <source>
        <strain evidence="2">MJ11</strain>
        <plasmid evidence="2">Plasmid pMJ100</plasmid>
    </source>
</reference>
<organism evidence="1 2">
    <name type="scientific">Aliivibrio fischeri (strain MJ11)</name>
    <name type="common">Vibrio fischeri</name>
    <dbReference type="NCBI Taxonomy" id="388396"/>
    <lineage>
        <taxon>Bacteria</taxon>
        <taxon>Pseudomonadati</taxon>
        <taxon>Pseudomonadota</taxon>
        <taxon>Gammaproteobacteria</taxon>
        <taxon>Vibrionales</taxon>
        <taxon>Vibrionaceae</taxon>
        <taxon>Aliivibrio</taxon>
    </lineage>
</organism>
<keyword evidence="1" id="KW-0449">Lipoprotein</keyword>
<keyword evidence="1" id="KW-0614">Plasmid</keyword>
<dbReference type="EMBL" id="CP001134">
    <property type="protein sequence ID" value="ACH64800.1"/>
    <property type="molecule type" value="Genomic_DNA"/>
</dbReference>
<accession>B5EW12</accession>
<gene>
    <name evidence="1" type="ordered locus">VFMJ11_B0069</name>
</gene>
<evidence type="ECO:0000313" key="1">
    <source>
        <dbReference type="EMBL" id="ACH64800.1"/>
    </source>
</evidence>
<dbReference type="Proteomes" id="UP000001857">
    <property type="component" value="Plasmid pMJ100"/>
</dbReference>
<dbReference type="PROSITE" id="PS51257">
    <property type="entry name" value="PROKAR_LIPOPROTEIN"/>
    <property type="match status" value="1"/>
</dbReference>
<dbReference type="HOGENOM" id="CLU_1137636_0_0_6"/>
<dbReference type="AlphaFoldDB" id="B5EW12"/>
<protein>
    <submittedName>
        <fullName evidence="1">Lipoprotein, putative</fullName>
    </submittedName>
</protein>
<reference evidence="1 2" key="2">
    <citation type="journal article" date="2009" name="Nature">
        <title>A single regulatory gene is sufficient to alter bacterial host range.</title>
        <authorList>
            <person name="Mandel M.J."/>
            <person name="Wollenberg M.S."/>
            <person name="Stabb E.V."/>
            <person name="Visick K.L."/>
            <person name="Ruby E.G."/>
        </authorList>
    </citation>
    <scope>NUCLEOTIDE SEQUENCE [LARGE SCALE GENOMIC DNA]</scope>
    <source>
        <strain evidence="1 2">MJ11</strain>
        <plasmid evidence="2">Plasmid pMJ100</plasmid>
    </source>
</reference>
<dbReference type="KEGG" id="vfm:VFMJ11_B0069"/>
<evidence type="ECO:0000313" key="2">
    <source>
        <dbReference type="Proteomes" id="UP000001857"/>
    </source>
</evidence>
<dbReference type="RefSeq" id="WP_012534583.1">
    <property type="nucleotide sequence ID" value="NC_011185.1"/>
</dbReference>
<sequence length="244" mass="27903">MKKGFLCLLPLSMLLFGCNDKDDTPEPIWETLRSCGFTFVNEDRTSFTYKCINYTSDLPSPTFVNSILLDEKVACKVTSSIAFVDDKPVDDISFDCDTNVVEFNPNNLFNKKWSCKGFDWFGGYSNSRTNVSTLTFDKDTFSLFLKAKPDSENMWFHMASVIKGTWEYKGNEFFVFKPNSITNPQISKTDKTLKDAPFPILSDDFKLMLKDHDELTLSGQYQVINATVSKNQWKDFSCEVKQGI</sequence>
<proteinExistence type="predicted"/>